<sequence>MREDSRVNQVAQYMDKYGLDILGISEARKKEFGEDRVGDLTLLYSGNDHKHEAGVAFLLSKRAKQISWIGNLYPIASSPQ</sequence>
<reference evidence="1 2" key="1">
    <citation type="submission" date="2021-06" db="EMBL/GenBank/DDBJ databases">
        <title>A haploid diamondback moth (Plutella xylostella L.) genome assembly resolves 31 chromosomes and identifies a diamide resistance mutation.</title>
        <authorList>
            <person name="Ward C.M."/>
            <person name="Perry K.D."/>
            <person name="Baker G."/>
            <person name="Powis K."/>
            <person name="Heckel D.G."/>
            <person name="Baxter S.W."/>
        </authorList>
    </citation>
    <scope>NUCLEOTIDE SEQUENCE [LARGE SCALE GENOMIC DNA]</scope>
    <source>
        <strain evidence="1 2">LV</strain>
        <tissue evidence="1">Single pupa</tissue>
    </source>
</reference>
<evidence type="ECO:0000313" key="2">
    <source>
        <dbReference type="Proteomes" id="UP000823941"/>
    </source>
</evidence>
<organism evidence="1 2">
    <name type="scientific">Plutella xylostella</name>
    <name type="common">Diamondback moth</name>
    <name type="synonym">Plutella maculipennis</name>
    <dbReference type="NCBI Taxonomy" id="51655"/>
    <lineage>
        <taxon>Eukaryota</taxon>
        <taxon>Metazoa</taxon>
        <taxon>Ecdysozoa</taxon>
        <taxon>Arthropoda</taxon>
        <taxon>Hexapoda</taxon>
        <taxon>Insecta</taxon>
        <taxon>Pterygota</taxon>
        <taxon>Neoptera</taxon>
        <taxon>Endopterygota</taxon>
        <taxon>Lepidoptera</taxon>
        <taxon>Glossata</taxon>
        <taxon>Ditrysia</taxon>
        <taxon>Yponomeutoidea</taxon>
        <taxon>Plutellidae</taxon>
        <taxon>Plutella</taxon>
    </lineage>
</organism>
<gene>
    <name evidence="1" type="ORF">JYU34_021855</name>
</gene>
<dbReference type="EMBL" id="JAHIBW010000030">
    <property type="protein sequence ID" value="KAG7295590.1"/>
    <property type="molecule type" value="Genomic_DNA"/>
</dbReference>
<comment type="caution">
    <text evidence="1">The sequence shown here is derived from an EMBL/GenBank/DDBJ whole genome shotgun (WGS) entry which is preliminary data.</text>
</comment>
<keyword evidence="2" id="KW-1185">Reference proteome</keyword>
<proteinExistence type="predicted"/>
<feature type="non-terminal residue" evidence="1">
    <location>
        <position position="80"/>
    </location>
</feature>
<name>A0ABQ7PT47_PLUXY</name>
<accession>A0ABQ7PT47</accession>
<evidence type="ECO:0000313" key="1">
    <source>
        <dbReference type="EMBL" id="KAG7295590.1"/>
    </source>
</evidence>
<dbReference type="Proteomes" id="UP000823941">
    <property type="component" value="Chromosome 30"/>
</dbReference>
<protein>
    <submittedName>
        <fullName evidence="1">Uncharacterized protein</fullName>
    </submittedName>
</protein>